<dbReference type="EMBL" id="JAHDVG010000479">
    <property type="protein sequence ID" value="KAH1174842.1"/>
    <property type="molecule type" value="Genomic_DNA"/>
</dbReference>
<proteinExistence type="predicted"/>
<sequence length="110" mass="11960">MNFRVSQKTWVLHVHRRALVAEVTAEAIHFYSTPDPSEGWASVISSHSLRSLPKPTPLRLMPSLSPLPAALSRPMPLPSPPQSSFELSLGQALTPCTISAGFAFSNHVNC</sequence>
<keyword evidence="2" id="KW-1185">Reference proteome</keyword>
<organism evidence="1 2">
    <name type="scientific">Mauremys mutica</name>
    <name type="common">yellowpond turtle</name>
    <dbReference type="NCBI Taxonomy" id="74926"/>
    <lineage>
        <taxon>Eukaryota</taxon>
        <taxon>Metazoa</taxon>
        <taxon>Chordata</taxon>
        <taxon>Craniata</taxon>
        <taxon>Vertebrata</taxon>
        <taxon>Euteleostomi</taxon>
        <taxon>Archelosauria</taxon>
        <taxon>Testudinata</taxon>
        <taxon>Testudines</taxon>
        <taxon>Cryptodira</taxon>
        <taxon>Durocryptodira</taxon>
        <taxon>Testudinoidea</taxon>
        <taxon>Geoemydidae</taxon>
        <taxon>Geoemydinae</taxon>
        <taxon>Mauremys</taxon>
    </lineage>
</organism>
<comment type="caution">
    <text evidence="1">The sequence shown here is derived from an EMBL/GenBank/DDBJ whole genome shotgun (WGS) entry which is preliminary data.</text>
</comment>
<name>A0A9D3X8H0_9SAUR</name>
<reference evidence="1" key="1">
    <citation type="submission" date="2021-09" db="EMBL/GenBank/DDBJ databases">
        <title>The genome of Mauremys mutica provides insights into the evolution of semi-aquatic lifestyle.</title>
        <authorList>
            <person name="Gong S."/>
            <person name="Gao Y."/>
        </authorList>
    </citation>
    <scope>NUCLEOTIDE SEQUENCE</scope>
    <source>
        <strain evidence="1">MM-2020</strain>
        <tissue evidence="1">Muscle</tissue>
    </source>
</reference>
<evidence type="ECO:0000313" key="2">
    <source>
        <dbReference type="Proteomes" id="UP000827986"/>
    </source>
</evidence>
<evidence type="ECO:0000313" key="1">
    <source>
        <dbReference type="EMBL" id="KAH1174842.1"/>
    </source>
</evidence>
<gene>
    <name evidence="1" type="ORF">KIL84_008833</name>
</gene>
<accession>A0A9D3X8H0</accession>
<dbReference type="AlphaFoldDB" id="A0A9D3X8H0"/>
<protein>
    <submittedName>
        <fullName evidence="1">Uncharacterized protein</fullName>
    </submittedName>
</protein>
<dbReference type="Proteomes" id="UP000827986">
    <property type="component" value="Unassembled WGS sequence"/>
</dbReference>